<dbReference type="PANTHER" id="PTHR30290:SF65">
    <property type="entry name" value="MONOACYL PHOSPHATIDYLINOSITOL TETRAMANNOSIDE-BINDING PROTEIN LPQW-RELATED"/>
    <property type="match status" value="1"/>
</dbReference>
<feature type="domain" description="Solute-binding protein family 5" evidence="2">
    <location>
        <begin position="83"/>
        <end position="434"/>
    </location>
</feature>
<keyword evidence="4" id="KW-1185">Reference proteome</keyword>
<sequence>MVTASRPRTRARVALACAAVGLLAACGGGGSGTGVPVPDGRITVAAQFSPDSGYGIDTDDAYVLSQLGVTESLVASGTDGVARPRLATAWNQVDPRTWRFTLRHGVVFQDGTPLNPAAVARSLTWLAGVSTPPRAIKGVGLAVVPDGADGVRVTTTNPDPILPLRLSAPSTGILAPSAYAATPPKVQGTGTGPMTITAANGTQSAELARNDRYWGERPTLSGVTVNYVSDPAARALALRAGDADIAQGLPESSALEFTDSNGYTNQTVAAPRTDSLLLNQSAAPFDDPRVRQAVTAAIDRTALAEQALAGSAVPASELFGPAVPWGSSAPPPAADVERAKSLLAQAGYGPGRPLQVTLATYPNRPELPTLATAIQAMLRGAGIEATIRVGDYDADEPDLLAGKYQMYILSRSYLTDVADAGATLSTDYTCQGSYNINSYCSPQFDAIVAPLATQTDAAQRQDGFRRAAEKLNADAVGVPLVHTQVNGVGRQVAGYAVDPLEQSLVTPGLATTQ</sequence>
<dbReference type="PIRSF" id="PIRSF002741">
    <property type="entry name" value="MppA"/>
    <property type="match status" value="1"/>
</dbReference>
<organism evidence="3 4">
    <name type="scientific">Pseudonocardia endophytica</name>
    <dbReference type="NCBI Taxonomy" id="401976"/>
    <lineage>
        <taxon>Bacteria</taxon>
        <taxon>Bacillati</taxon>
        <taxon>Actinomycetota</taxon>
        <taxon>Actinomycetes</taxon>
        <taxon>Pseudonocardiales</taxon>
        <taxon>Pseudonocardiaceae</taxon>
        <taxon>Pseudonocardia</taxon>
    </lineage>
</organism>
<dbReference type="GO" id="GO:0043190">
    <property type="term" value="C:ATP-binding cassette (ABC) transporter complex"/>
    <property type="evidence" value="ECO:0007669"/>
    <property type="project" value="InterPro"/>
</dbReference>
<dbReference type="Gene3D" id="3.40.190.10">
    <property type="entry name" value="Periplasmic binding protein-like II"/>
    <property type="match status" value="1"/>
</dbReference>
<evidence type="ECO:0000259" key="2">
    <source>
        <dbReference type="Pfam" id="PF00496"/>
    </source>
</evidence>
<dbReference type="PROSITE" id="PS00099">
    <property type="entry name" value="THIOLASE_3"/>
    <property type="match status" value="1"/>
</dbReference>
<gene>
    <name evidence="3" type="ORF">EV378_3666</name>
</gene>
<dbReference type="SUPFAM" id="SSF53850">
    <property type="entry name" value="Periplasmic binding protein-like II"/>
    <property type="match status" value="1"/>
</dbReference>
<dbReference type="Gene3D" id="3.10.105.10">
    <property type="entry name" value="Dipeptide-binding Protein, Domain 3"/>
    <property type="match status" value="1"/>
</dbReference>
<dbReference type="GO" id="GO:0042597">
    <property type="term" value="C:periplasmic space"/>
    <property type="evidence" value="ECO:0007669"/>
    <property type="project" value="UniProtKB-ARBA"/>
</dbReference>
<dbReference type="InterPro" id="IPR030678">
    <property type="entry name" value="Peptide/Ni-bd"/>
</dbReference>
<evidence type="ECO:0000313" key="3">
    <source>
        <dbReference type="EMBL" id="TCK27787.1"/>
    </source>
</evidence>
<protein>
    <submittedName>
        <fullName evidence="3">Peptide/nickel transport system substrate-binding protein</fullName>
    </submittedName>
</protein>
<keyword evidence="1" id="KW-0732">Signal</keyword>
<feature type="chain" id="PRO_5020604941" evidence="1">
    <location>
        <begin position="25"/>
        <end position="513"/>
    </location>
</feature>
<dbReference type="CDD" id="cd08490">
    <property type="entry name" value="PBP2_NikA_DppA_OppA_like_3"/>
    <property type="match status" value="1"/>
</dbReference>
<name>A0A4R1HYC1_PSEEN</name>
<dbReference type="PROSITE" id="PS51257">
    <property type="entry name" value="PROKAR_LIPOPROTEIN"/>
    <property type="match status" value="1"/>
</dbReference>
<dbReference type="AlphaFoldDB" id="A0A4R1HYC1"/>
<evidence type="ECO:0000256" key="1">
    <source>
        <dbReference type="SAM" id="SignalP"/>
    </source>
</evidence>
<feature type="signal peptide" evidence="1">
    <location>
        <begin position="1"/>
        <end position="24"/>
    </location>
</feature>
<dbReference type="Pfam" id="PF00496">
    <property type="entry name" value="SBP_bac_5"/>
    <property type="match status" value="1"/>
</dbReference>
<dbReference type="InterPro" id="IPR000914">
    <property type="entry name" value="SBP_5_dom"/>
</dbReference>
<dbReference type="Proteomes" id="UP000295560">
    <property type="component" value="Unassembled WGS sequence"/>
</dbReference>
<dbReference type="GO" id="GO:0016747">
    <property type="term" value="F:acyltransferase activity, transferring groups other than amino-acyl groups"/>
    <property type="evidence" value="ECO:0007669"/>
    <property type="project" value="InterPro"/>
</dbReference>
<proteinExistence type="predicted"/>
<accession>A0A4R1HYC1</accession>
<dbReference type="GO" id="GO:1904680">
    <property type="term" value="F:peptide transmembrane transporter activity"/>
    <property type="evidence" value="ECO:0007669"/>
    <property type="project" value="TreeGrafter"/>
</dbReference>
<dbReference type="PANTHER" id="PTHR30290">
    <property type="entry name" value="PERIPLASMIC BINDING COMPONENT OF ABC TRANSPORTER"/>
    <property type="match status" value="1"/>
</dbReference>
<dbReference type="OrthoDB" id="5243526at2"/>
<dbReference type="InterPro" id="IPR020610">
    <property type="entry name" value="Thiolase_AS"/>
</dbReference>
<comment type="caution">
    <text evidence="3">The sequence shown here is derived from an EMBL/GenBank/DDBJ whole genome shotgun (WGS) entry which is preliminary data.</text>
</comment>
<dbReference type="RefSeq" id="WP_132426977.1">
    <property type="nucleotide sequence ID" value="NZ_SMFZ01000001.1"/>
</dbReference>
<reference evidence="3 4" key="1">
    <citation type="submission" date="2019-03" db="EMBL/GenBank/DDBJ databases">
        <title>Sequencing the genomes of 1000 actinobacteria strains.</title>
        <authorList>
            <person name="Klenk H.-P."/>
        </authorList>
    </citation>
    <scope>NUCLEOTIDE SEQUENCE [LARGE SCALE GENOMIC DNA]</scope>
    <source>
        <strain evidence="3 4">DSM 44969</strain>
    </source>
</reference>
<evidence type="ECO:0000313" key="4">
    <source>
        <dbReference type="Proteomes" id="UP000295560"/>
    </source>
</evidence>
<dbReference type="GO" id="GO:0015833">
    <property type="term" value="P:peptide transport"/>
    <property type="evidence" value="ECO:0007669"/>
    <property type="project" value="TreeGrafter"/>
</dbReference>
<dbReference type="InterPro" id="IPR039424">
    <property type="entry name" value="SBP_5"/>
</dbReference>
<dbReference type="EMBL" id="SMFZ01000001">
    <property type="protein sequence ID" value="TCK27787.1"/>
    <property type="molecule type" value="Genomic_DNA"/>
</dbReference>